<reference evidence="2 3" key="1">
    <citation type="submission" date="2018-10" db="EMBL/GenBank/DDBJ databases">
        <title>Genomic Encyclopedia of Type Strains, Phase IV (KMG-IV): sequencing the most valuable type-strain genomes for metagenomic binning, comparative biology and taxonomic classification.</title>
        <authorList>
            <person name="Goeker M."/>
        </authorList>
    </citation>
    <scope>NUCLEOTIDE SEQUENCE [LARGE SCALE GENOMIC DNA]</scope>
    <source>
        <strain evidence="2 3">DSM 12769</strain>
    </source>
</reference>
<evidence type="ECO:0000313" key="3">
    <source>
        <dbReference type="Proteomes" id="UP000275461"/>
    </source>
</evidence>
<sequence>MKRYTRLMAAAGLTAGLGLAGNPAVASLYEDVNIEHTRDGNAFTTEIFNQLEFRFLAETTQFGDGPAPVEGDTFSDSGAGQVRDIFEPGGSAPVFDANVRDRLGFVWNDLTGSLGSFTSGAPGTLTTTSQYDPGAIFSWYYGDDVIDWSNTNMQANQASVTDGDRGNLVQVLELTLTGGSADLTFEDDEGVAGDFIRGSYRFDFEVTNALAGFWKIGDLDFADFLDEDAPFKFSLVADANANARDPVIDDDVEDALFVTTTGGTGQIGFNRVPEPGSLALMGSGLLLLAGLITLVGRRSRAVEPTAA</sequence>
<dbReference type="OrthoDB" id="5780882at2"/>
<dbReference type="Proteomes" id="UP000275461">
    <property type="component" value="Unassembled WGS sequence"/>
</dbReference>
<dbReference type="EMBL" id="RCDA01000001">
    <property type="protein sequence ID" value="RLK51604.1"/>
    <property type="molecule type" value="Genomic_DNA"/>
</dbReference>
<evidence type="ECO:0000256" key="1">
    <source>
        <dbReference type="SAM" id="SignalP"/>
    </source>
</evidence>
<keyword evidence="3" id="KW-1185">Reference proteome</keyword>
<dbReference type="AlphaFoldDB" id="A0A498C5T4"/>
<proteinExistence type="predicted"/>
<organism evidence="2 3">
    <name type="scientific">Alkalispirillum mobile</name>
    <dbReference type="NCBI Taxonomy" id="85925"/>
    <lineage>
        <taxon>Bacteria</taxon>
        <taxon>Pseudomonadati</taxon>
        <taxon>Pseudomonadota</taxon>
        <taxon>Gammaproteobacteria</taxon>
        <taxon>Chromatiales</taxon>
        <taxon>Ectothiorhodospiraceae</taxon>
        <taxon>Alkalispirillum</taxon>
    </lineage>
</organism>
<keyword evidence="1" id="KW-0732">Signal</keyword>
<accession>A0A498C5T4</accession>
<comment type="caution">
    <text evidence="2">The sequence shown here is derived from an EMBL/GenBank/DDBJ whole genome shotgun (WGS) entry which is preliminary data.</text>
</comment>
<feature type="signal peptide" evidence="1">
    <location>
        <begin position="1"/>
        <end position="26"/>
    </location>
</feature>
<feature type="chain" id="PRO_5019798949" evidence="1">
    <location>
        <begin position="27"/>
        <end position="307"/>
    </location>
</feature>
<dbReference type="RefSeq" id="WP_121442004.1">
    <property type="nucleotide sequence ID" value="NZ_RCDA01000001.1"/>
</dbReference>
<evidence type="ECO:0000313" key="2">
    <source>
        <dbReference type="EMBL" id="RLK51604.1"/>
    </source>
</evidence>
<name>A0A498C5T4_9GAMM</name>
<protein>
    <submittedName>
        <fullName evidence="2">PEP-CTERM motif-containing protein</fullName>
    </submittedName>
</protein>
<gene>
    <name evidence="2" type="ORF">DFR31_1548</name>
</gene>